<dbReference type="GO" id="GO:0005886">
    <property type="term" value="C:plasma membrane"/>
    <property type="evidence" value="ECO:0007669"/>
    <property type="project" value="TreeGrafter"/>
</dbReference>
<evidence type="ECO:0000259" key="6">
    <source>
        <dbReference type="PROSITE" id="PS50835"/>
    </source>
</evidence>
<proteinExistence type="predicted"/>
<keyword evidence="4" id="KW-0472">Membrane</keyword>
<keyword evidence="2" id="KW-0812">Transmembrane</keyword>
<dbReference type="GO" id="GO:0033691">
    <property type="term" value="F:sialic acid binding"/>
    <property type="evidence" value="ECO:0007669"/>
    <property type="project" value="TreeGrafter"/>
</dbReference>
<evidence type="ECO:0000256" key="4">
    <source>
        <dbReference type="ARBA" id="ARBA00023136"/>
    </source>
</evidence>
<reference evidence="7" key="2">
    <citation type="submission" date="2025-09" db="UniProtKB">
        <authorList>
            <consortium name="Ensembl"/>
        </authorList>
    </citation>
    <scope>IDENTIFICATION</scope>
</reference>
<dbReference type="InterPro" id="IPR051036">
    <property type="entry name" value="SIGLEC"/>
</dbReference>
<feature type="region of interest" description="Disordered" evidence="5">
    <location>
        <begin position="209"/>
        <end position="236"/>
    </location>
</feature>
<dbReference type="Gene3D" id="2.60.40.10">
    <property type="entry name" value="Immunoglobulins"/>
    <property type="match status" value="2"/>
</dbReference>
<dbReference type="SUPFAM" id="SSF48726">
    <property type="entry name" value="Immunoglobulin"/>
    <property type="match status" value="1"/>
</dbReference>
<sequence length="236" mass="26371">FKHINLSSRKNIGWILQMNEFSEVIKTCLNPLFKLCSTDTKKPQIYGRATVMEGDDVNLACSVDSFPPSVIKWTKSRTETYRTNNILRKADNSRVTYLQEKSGNVSFSIINITAEEAGPYISTYMNKTVAEHVDIQVTWFAKILKGSGCLLRSDVLTCVCISEGFPLPTIKWPLLKDHTEYSVINMVSNHTVNSTVTVTIETHGNISVECSSSNQNGEAKEKLTVQSEKPNEEDPG</sequence>
<reference evidence="7" key="1">
    <citation type="submission" date="2025-08" db="UniProtKB">
        <authorList>
            <consortium name="Ensembl"/>
        </authorList>
    </citation>
    <scope>IDENTIFICATION</scope>
</reference>
<evidence type="ECO:0000256" key="2">
    <source>
        <dbReference type="ARBA" id="ARBA00022692"/>
    </source>
</evidence>
<dbReference type="PROSITE" id="PS50835">
    <property type="entry name" value="IG_LIKE"/>
    <property type="match status" value="1"/>
</dbReference>
<evidence type="ECO:0000256" key="3">
    <source>
        <dbReference type="ARBA" id="ARBA00022989"/>
    </source>
</evidence>
<dbReference type="GO" id="GO:0007155">
    <property type="term" value="P:cell adhesion"/>
    <property type="evidence" value="ECO:0007669"/>
    <property type="project" value="TreeGrafter"/>
</dbReference>
<comment type="subcellular location">
    <subcellularLocation>
        <location evidence="1">Membrane</location>
        <topology evidence="1">Single-pass membrane protein</topology>
    </subcellularLocation>
</comment>
<dbReference type="STRING" id="8078.ENSFHEP00000006681"/>
<dbReference type="Proteomes" id="UP000265000">
    <property type="component" value="Unplaced"/>
</dbReference>
<dbReference type="PANTHER" id="PTHR12035">
    <property type="entry name" value="SIALIC ACID BINDING IMMUNOGLOBULIN-LIKE LECTIN"/>
    <property type="match status" value="1"/>
</dbReference>
<dbReference type="InterPro" id="IPR013783">
    <property type="entry name" value="Ig-like_fold"/>
</dbReference>
<dbReference type="Ensembl" id="ENSFHET00000005076.1">
    <property type="protein sequence ID" value="ENSFHEP00000006681.1"/>
    <property type="gene ID" value="ENSFHEG00000007776.1"/>
</dbReference>
<evidence type="ECO:0000256" key="1">
    <source>
        <dbReference type="ARBA" id="ARBA00004167"/>
    </source>
</evidence>
<dbReference type="InterPro" id="IPR007110">
    <property type="entry name" value="Ig-like_dom"/>
</dbReference>
<feature type="domain" description="Ig-like" evidence="6">
    <location>
        <begin position="43"/>
        <end position="138"/>
    </location>
</feature>
<evidence type="ECO:0000313" key="8">
    <source>
        <dbReference type="Proteomes" id="UP000265000"/>
    </source>
</evidence>
<dbReference type="PANTHER" id="PTHR12035:SF128">
    <property type="entry name" value="BRANCHED CHAIN KETO ACID DEHYDROGENASE E1 SUBUNIT BETA,-LIKE-RELATED"/>
    <property type="match status" value="1"/>
</dbReference>
<accession>A0A3Q2P3K2</accession>
<dbReference type="InterPro" id="IPR036179">
    <property type="entry name" value="Ig-like_dom_sf"/>
</dbReference>
<dbReference type="GeneTree" id="ENSGT00940000177871"/>
<dbReference type="AlphaFoldDB" id="A0A3Q2P3K2"/>
<dbReference type="Pfam" id="PF13927">
    <property type="entry name" value="Ig_3"/>
    <property type="match status" value="1"/>
</dbReference>
<evidence type="ECO:0000256" key="5">
    <source>
        <dbReference type="SAM" id="MobiDB-lite"/>
    </source>
</evidence>
<name>A0A3Q2P3K2_FUNHE</name>
<feature type="compositionally biased region" description="Basic and acidic residues" evidence="5">
    <location>
        <begin position="218"/>
        <end position="236"/>
    </location>
</feature>
<keyword evidence="3" id="KW-1133">Transmembrane helix</keyword>
<keyword evidence="8" id="KW-1185">Reference proteome</keyword>
<protein>
    <recommendedName>
        <fullName evidence="6">Ig-like domain-containing protein</fullName>
    </recommendedName>
</protein>
<organism evidence="7 8">
    <name type="scientific">Fundulus heteroclitus</name>
    <name type="common">Killifish</name>
    <name type="synonym">Mummichog</name>
    <dbReference type="NCBI Taxonomy" id="8078"/>
    <lineage>
        <taxon>Eukaryota</taxon>
        <taxon>Metazoa</taxon>
        <taxon>Chordata</taxon>
        <taxon>Craniata</taxon>
        <taxon>Vertebrata</taxon>
        <taxon>Euteleostomi</taxon>
        <taxon>Actinopterygii</taxon>
        <taxon>Neopterygii</taxon>
        <taxon>Teleostei</taxon>
        <taxon>Neoteleostei</taxon>
        <taxon>Acanthomorphata</taxon>
        <taxon>Ovalentaria</taxon>
        <taxon>Atherinomorphae</taxon>
        <taxon>Cyprinodontiformes</taxon>
        <taxon>Fundulidae</taxon>
        <taxon>Fundulus</taxon>
    </lineage>
</organism>
<evidence type="ECO:0000313" key="7">
    <source>
        <dbReference type="Ensembl" id="ENSFHEP00000006681.1"/>
    </source>
</evidence>